<feature type="compositionally biased region" description="Pro residues" evidence="1">
    <location>
        <begin position="73"/>
        <end position="82"/>
    </location>
</feature>
<dbReference type="AlphaFoldDB" id="A0A8H2WBV0"/>
<name>A0A8H2WBV0_9AGAM</name>
<sequence>MHEVEAQHQDPVSDAETNKNGWSDIMELDLDHSRQFGGEPEDYPVRGDYNWDPMPADSDEELMSEHSWDHLGTPPPSPPASPLPGVSDEEVDEDKDGFLNITGEDYLS</sequence>
<dbReference type="Proteomes" id="UP000663826">
    <property type="component" value="Unassembled WGS sequence"/>
</dbReference>
<gene>
    <name evidence="2" type="ORF">RDB_LOCUS11155</name>
</gene>
<comment type="caution">
    <text evidence="2">The sequence shown here is derived from an EMBL/GenBank/DDBJ whole genome shotgun (WGS) entry which is preliminary data.</text>
</comment>
<dbReference type="EMBL" id="CAJMWQ010000483">
    <property type="protein sequence ID" value="CAE6360494.1"/>
    <property type="molecule type" value="Genomic_DNA"/>
</dbReference>
<reference evidence="2" key="1">
    <citation type="submission" date="2021-01" db="EMBL/GenBank/DDBJ databases">
        <authorList>
            <person name="Kaushik A."/>
        </authorList>
    </citation>
    <scope>NUCLEOTIDE SEQUENCE</scope>
    <source>
        <strain evidence="2">AG1-1B</strain>
    </source>
</reference>
<dbReference type="OrthoDB" id="77405at2759"/>
<proteinExistence type="predicted"/>
<evidence type="ECO:0000313" key="2">
    <source>
        <dbReference type="EMBL" id="CAE6360494.1"/>
    </source>
</evidence>
<accession>A0A8H2WBV0</accession>
<feature type="region of interest" description="Disordered" evidence="1">
    <location>
        <begin position="1"/>
        <end position="108"/>
    </location>
</feature>
<evidence type="ECO:0000256" key="1">
    <source>
        <dbReference type="SAM" id="MobiDB-lite"/>
    </source>
</evidence>
<protein>
    <submittedName>
        <fullName evidence="2">Uncharacterized protein</fullName>
    </submittedName>
</protein>
<organism evidence="2 3">
    <name type="scientific">Rhizoctonia solani</name>
    <dbReference type="NCBI Taxonomy" id="456999"/>
    <lineage>
        <taxon>Eukaryota</taxon>
        <taxon>Fungi</taxon>
        <taxon>Dikarya</taxon>
        <taxon>Basidiomycota</taxon>
        <taxon>Agaricomycotina</taxon>
        <taxon>Agaricomycetes</taxon>
        <taxon>Cantharellales</taxon>
        <taxon>Ceratobasidiaceae</taxon>
        <taxon>Rhizoctonia</taxon>
    </lineage>
</organism>
<evidence type="ECO:0000313" key="3">
    <source>
        <dbReference type="Proteomes" id="UP000663826"/>
    </source>
</evidence>